<feature type="compositionally biased region" description="Low complexity" evidence="5">
    <location>
        <begin position="427"/>
        <end position="439"/>
    </location>
</feature>
<feature type="compositionally biased region" description="Basic and acidic residues" evidence="5">
    <location>
        <begin position="663"/>
        <end position="674"/>
    </location>
</feature>
<dbReference type="PROSITE" id="PS50023">
    <property type="entry name" value="LIM_DOMAIN_2"/>
    <property type="match status" value="1"/>
</dbReference>
<feature type="compositionally biased region" description="Basic and acidic residues" evidence="5">
    <location>
        <begin position="723"/>
        <end position="735"/>
    </location>
</feature>
<dbReference type="SMART" id="SM00132">
    <property type="entry name" value="LIM"/>
    <property type="match status" value="1"/>
</dbReference>
<keyword evidence="1 4" id="KW-0479">Metal-binding</keyword>
<dbReference type="InterPro" id="IPR001781">
    <property type="entry name" value="Znf_LIM"/>
</dbReference>
<evidence type="ECO:0000256" key="1">
    <source>
        <dbReference type="ARBA" id="ARBA00022723"/>
    </source>
</evidence>
<dbReference type="PANTHER" id="PTHR24206">
    <property type="entry name" value="OS06G0237300 PROTEIN"/>
    <property type="match status" value="1"/>
</dbReference>
<dbReference type="GO" id="GO:0046872">
    <property type="term" value="F:metal ion binding"/>
    <property type="evidence" value="ECO:0007669"/>
    <property type="project" value="UniProtKB-KW"/>
</dbReference>
<organism evidence="7 8">
    <name type="scientific">Hemibagrus guttatus</name>
    <dbReference type="NCBI Taxonomy" id="175788"/>
    <lineage>
        <taxon>Eukaryota</taxon>
        <taxon>Metazoa</taxon>
        <taxon>Chordata</taxon>
        <taxon>Craniata</taxon>
        <taxon>Vertebrata</taxon>
        <taxon>Euteleostomi</taxon>
        <taxon>Actinopterygii</taxon>
        <taxon>Neopterygii</taxon>
        <taxon>Teleostei</taxon>
        <taxon>Ostariophysi</taxon>
        <taxon>Siluriformes</taxon>
        <taxon>Bagridae</taxon>
        <taxon>Hemibagrus</taxon>
    </lineage>
</organism>
<dbReference type="InterPro" id="IPR028740">
    <property type="entry name" value="EPLIN_Lim_dom"/>
</dbReference>
<keyword evidence="8" id="KW-1185">Reference proteome</keyword>
<feature type="compositionally biased region" description="Polar residues" evidence="5">
    <location>
        <begin position="683"/>
        <end position="716"/>
    </location>
</feature>
<name>A0AAE0Q337_9TELE</name>
<evidence type="ECO:0000256" key="4">
    <source>
        <dbReference type="PROSITE-ProRule" id="PRU00125"/>
    </source>
</evidence>
<feature type="compositionally biased region" description="Basic and acidic residues" evidence="5">
    <location>
        <begin position="43"/>
        <end position="57"/>
    </location>
</feature>
<feature type="region of interest" description="Disordered" evidence="5">
    <location>
        <begin position="663"/>
        <end position="813"/>
    </location>
</feature>
<proteinExistence type="predicted"/>
<dbReference type="FunFam" id="2.10.110.10:FF:000002">
    <property type="entry name" value="LIM domain and actin-binding 1"/>
    <property type="match status" value="1"/>
</dbReference>
<evidence type="ECO:0000259" key="6">
    <source>
        <dbReference type="PROSITE" id="PS50023"/>
    </source>
</evidence>
<gene>
    <name evidence="7" type="ORF">QTP70_023503</name>
</gene>
<sequence length="934" mass="105568">MESAPFSRKQWSSQSLRITAKELSLVSSRGKHNAIAERFSKYQKAAEEANADKKKTPVESLPSAVRSGNLSVLKKRWEEKRQNAPAAPGPPAEPRAPARSHSFRPVRVQEQKKAEAEEVMETKQELKQELKPELKQEVKLELKQELKPELKQEVKVELKPELKLELKPELKQEVKVELKPELKQEVKVELKPELKQEVKVELKPELKQELKPELKQEVKVELKPELKQELKPELKQEVKVELKPELKQELKPELKQEVKLETKKETKQELKPELKQEVKKEVKQEVKLEMKPALKKEVKQELVVEEEQKKEVEKPSVALNSLKQMFETGETKVRRISSTSQDSDIRPADRGLVSLERSKSLRDRMAKYQAAVSKQDSRSGQSSPAEIEVKGSAADLKENAPPSGGEQTEKERAPSEPMSTKPIGVFAETGSSSTAASEPETSDPPRFVRGQKFRATVRETCVACHKTVYSLEKLVANQQTFHNSCFRCAHCNTKLSLVNFACLHGNIYCKPHFNQLFKSKGNYDEGFGHRPHKELWTARDEDEETEESEKPKPISPEPVPVKLPNSEKVFNQNSTVEETPIAKVTDLTSSLETKTQKVQEAEKPAVSVETKRLKIAWPPRAETSSSGQERGRSPVKVFKLKWPPEGDVQSNVESTERVELRNLRRSASLRERSRPFSVAPRLESTNQDQPLTLKTTLTRRGSLELQSTSKVQIVQNENEEESSELRKPFESEHKALNSSEVEVPPKQEEKPKIPQSILKRSQTNKTEASDDQDQAEEKPKQAPELKKASPPQAAESNRTSEDVGFWDEEEADESLSVEEVIKRNRFYEDEDDEVAEDFSILNEKDLLGNHPDFRGLSKCQPSDVPVRMTESRPPGAAALNSSPDLAYNQSFGVLSVGLRRPPACAAFPVVMFAGFPGFGRTMDFIEVAIVRGVV</sequence>
<feature type="compositionally biased region" description="Basic and acidic residues" evidence="5">
    <location>
        <begin position="743"/>
        <end position="752"/>
    </location>
</feature>
<keyword evidence="3 4" id="KW-0440">LIM domain</keyword>
<dbReference type="Gene3D" id="2.10.110.10">
    <property type="entry name" value="Cysteine Rich Protein"/>
    <property type="match status" value="1"/>
</dbReference>
<feature type="compositionally biased region" description="Polar residues" evidence="5">
    <location>
        <begin position="372"/>
        <end position="384"/>
    </location>
</feature>
<evidence type="ECO:0000313" key="8">
    <source>
        <dbReference type="Proteomes" id="UP001274896"/>
    </source>
</evidence>
<feature type="region of interest" description="Disordered" evidence="5">
    <location>
        <begin position="533"/>
        <end position="565"/>
    </location>
</feature>
<dbReference type="AlphaFoldDB" id="A0AAE0Q337"/>
<evidence type="ECO:0000256" key="5">
    <source>
        <dbReference type="SAM" id="MobiDB-lite"/>
    </source>
</evidence>
<evidence type="ECO:0000313" key="7">
    <source>
        <dbReference type="EMBL" id="KAK3512719.1"/>
    </source>
</evidence>
<evidence type="ECO:0000256" key="2">
    <source>
        <dbReference type="ARBA" id="ARBA00022833"/>
    </source>
</evidence>
<feature type="region of interest" description="Disordered" evidence="5">
    <location>
        <begin position="617"/>
        <end position="638"/>
    </location>
</feature>
<comment type="caution">
    <text evidence="7">The sequence shown here is derived from an EMBL/GenBank/DDBJ whole genome shotgun (WGS) entry which is preliminary data.</text>
</comment>
<dbReference type="CDD" id="cd09485">
    <property type="entry name" value="LIM_Eplin_alpha_beta"/>
    <property type="match status" value="1"/>
</dbReference>
<keyword evidence="2 4" id="KW-0862">Zinc</keyword>
<dbReference type="SUPFAM" id="SSF57716">
    <property type="entry name" value="Glucocorticoid receptor-like (DNA-binding domain)"/>
    <property type="match status" value="2"/>
</dbReference>
<dbReference type="Pfam" id="PF00412">
    <property type="entry name" value="LIM"/>
    <property type="match status" value="1"/>
</dbReference>
<dbReference type="EMBL" id="JAUCMX010000023">
    <property type="protein sequence ID" value="KAK3512719.1"/>
    <property type="molecule type" value="Genomic_DNA"/>
</dbReference>
<feature type="compositionally biased region" description="Basic and acidic residues" evidence="5">
    <location>
        <begin position="107"/>
        <end position="116"/>
    </location>
</feature>
<reference evidence="7" key="1">
    <citation type="submission" date="2023-06" db="EMBL/GenBank/DDBJ databases">
        <title>Male Hemibagrus guttatus genome.</title>
        <authorList>
            <person name="Bian C."/>
        </authorList>
    </citation>
    <scope>NUCLEOTIDE SEQUENCE</scope>
    <source>
        <strain evidence="7">Male_cb2023</strain>
        <tissue evidence="7">Muscle</tissue>
    </source>
</reference>
<feature type="compositionally biased region" description="Acidic residues" evidence="5">
    <location>
        <begin position="804"/>
        <end position="813"/>
    </location>
</feature>
<dbReference type="Proteomes" id="UP001274896">
    <property type="component" value="Unassembled WGS sequence"/>
</dbReference>
<feature type="region of interest" description="Disordered" evidence="5">
    <location>
        <begin position="325"/>
        <end position="447"/>
    </location>
</feature>
<dbReference type="PROSITE" id="PS00478">
    <property type="entry name" value="LIM_DOMAIN_1"/>
    <property type="match status" value="1"/>
</dbReference>
<feature type="region of interest" description="Disordered" evidence="5">
    <location>
        <begin position="43"/>
        <end position="116"/>
    </location>
</feature>
<feature type="compositionally biased region" description="Basic and acidic residues" evidence="5">
    <location>
        <begin position="356"/>
        <end position="366"/>
    </location>
</feature>
<protein>
    <recommendedName>
        <fullName evidence="6">LIM zinc-binding domain-containing protein</fullName>
    </recommendedName>
</protein>
<feature type="compositionally biased region" description="Basic and acidic residues" evidence="5">
    <location>
        <begin position="775"/>
        <end position="787"/>
    </location>
</feature>
<accession>A0AAE0Q337</accession>
<feature type="domain" description="LIM zinc-binding" evidence="6">
    <location>
        <begin position="459"/>
        <end position="519"/>
    </location>
</feature>
<evidence type="ECO:0000256" key="3">
    <source>
        <dbReference type="ARBA" id="ARBA00023038"/>
    </source>
</evidence>